<evidence type="ECO:0000313" key="2">
    <source>
        <dbReference type="Proteomes" id="UP000612899"/>
    </source>
</evidence>
<sequence>MGTYVATTPTRTGVVVTPGNVAATDVIPAALIGTKGCYLEIINGNASPDVMSISDASVTPSGAAAASNAPTVTNGTSKMFKILPQQVDPNAQNVTVTHSVTSTVTYKLYPLG</sequence>
<accession>A0A8J3QB20</accession>
<dbReference type="Proteomes" id="UP000612899">
    <property type="component" value="Unassembled WGS sequence"/>
</dbReference>
<reference evidence="1" key="1">
    <citation type="submission" date="2021-01" db="EMBL/GenBank/DDBJ databases">
        <title>Whole genome shotgun sequence of Rhizocola hellebori NBRC 109834.</title>
        <authorList>
            <person name="Komaki H."/>
            <person name="Tamura T."/>
        </authorList>
    </citation>
    <scope>NUCLEOTIDE SEQUENCE</scope>
    <source>
        <strain evidence="1">NBRC 109834</strain>
    </source>
</reference>
<organism evidence="1 2">
    <name type="scientific">Rhizocola hellebori</name>
    <dbReference type="NCBI Taxonomy" id="1392758"/>
    <lineage>
        <taxon>Bacteria</taxon>
        <taxon>Bacillati</taxon>
        <taxon>Actinomycetota</taxon>
        <taxon>Actinomycetes</taxon>
        <taxon>Micromonosporales</taxon>
        <taxon>Micromonosporaceae</taxon>
        <taxon>Rhizocola</taxon>
    </lineage>
</organism>
<dbReference type="EMBL" id="BONY01000037">
    <property type="protein sequence ID" value="GIH07499.1"/>
    <property type="molecule type" value="Genomic_DNA"/>
</dbReference>
<keyword evidence="2" id="KW-1185">Reference proteome</keyword>
<comment type="caution">
    <text evidence="1">The sequence shown here is derived from an EMBL/GenBank/DDBJ whole genome shotgun (WGS) entry which is preliminary data.</text>
</comment>
<protein>
    <submittedName>
        <fullName evidence="1">Uncharacterized protein</fullName>
    </submittedName>
</protein>
<gene>
    <name evidence="1" type="ORF">Rhe02_55660</name>
</gene>
<dbReference type="RefSeq" id="WP_203911288.1">
    <property type="nucleotide sequence ID" value="NZ_BONY01000037.1"/>
</dbReference>
<name>A0A8J3QB20_9ACTN</name>
<dbReference type="AlphaFoldDB" id="A0A8J3QB20"/>
<evidence type="ECO:0000313" key="1">
    <source>
        <dbReference type="EMBL" id="GIH07499.1"/>
    </source>
</evidence>
<proteinExistence type="predicted"/>